<name>A0ACB9THP6_HOLOL</name>
<protein>
    <submittedName>
        <fullName evidence="1">Rho family gtpase</fullName>
    </submittedName>
</protein>
<accession>A0ACB9THP6</accession>
<gene>
    <name evidence="1" type="ORF">MML48_3g00001797</name>
</gene>
<keyword evidence="2" id="KW-1185">Reference proteome</keyword>
<proteinExistence type="predicted"/>
<dbReference type="Proteomes" id="UP001056778">
    <property type="component" value="Chromosome 3"/>
</dbReference>
<evidence type="ECO:0000313" key="1">
    <source>
        <dbReference type="EMBL" id="KAI4466335.1"/>
    </source>
</evidence>
<sequence>MAKRKHKHISSSIRITAVGDGGVGKTFMLVRYATKEIPLGYEPTVFDNHHCTINYGGHEYDAVLVDTAGQEGFEKLRNLSYPNTDCFLLCFAVNTRDSFLNLSYVWIKDIRKVNKTAKVLVIATKCDLKEESVNVGITEQDVLQMVKNMKADGYLECSAVTKEGIDHVFREAVRVVVDKPKRRRCTSNCFLICFAVDSRTSFENISHVWIKDVRKANRKASVILVGTKSDLRKTVNETISKEEILKLVKDIKASGYVECSAYTKDGVGDVFNKAVRIAARNIDRNNRYNMSKKKAKITVVGDGFVGKTCLLVAYTRGEFPEEEYIPTVFENYAEEKEIDGEPYSLSLWDTAGQEDYERLRPLSYPNTTCFLLCYSINTRDSYDNIKTKWAPEVRHHMPHTPFILVGTKNDLRDVDDPNLQLVSLKEGKKLARQIRAECYLECSAQRLTGLDEIIAEAVRASMKKRKKNTKQNPNCVLV</sequence>
<comment type="caution">
    <text evidence="1">The sequence shown here is derived from an EMBL/GenBank/DDBJ whole genome shotgun (WGS) entry which is preliminary data.</text>
</comment>
<reference evidence="1" key="1">
    <citation type="submission" date="2022-04" db="EMBL/GenBank/DDBJ databases">
        <title>Chromosome-scale genome assembly of Holotrichia oblita Faldermann.</title>
        <authorList>
            <person name="Rongchong L."/>
        </authorList>
    </citation>
    <scope>NUCLEOTIDE SEQUENCE</scope>
    <source>
        <strain evidence="1">81SQS9</strain>
    </source>
</reference>
<organism evidence="1 2">
    <name type="scientific">Holotrichia oblita</name>
    <name type="common">Chafer beetle</name>
    <dbReference type="NCBI Taxonomy" id="644536"/>
    <lineage>
        <taxon>Eukaryota</taxon>
        <taxon>Metazoa</taxon>
        <taxon>Ecdysozoa</taxon>
        <taxon>Arthropoda</taxon>
        <taxon>Hexapoda</taxon>
        <taxon>Insecta</taxon>
        <taxon>Pterygota</taxon>
        <taxon>Neoptera</taxon>
        <taxon>Endopterygota</taxon>
        <taxon>Coleoptera</taxon>
        <taxon>Polyphaga</taxon>
        <taxon>Scarabaeiformia</taxon>
        <taxon>Scarabaeidae</taxon>
        <taxon>Melolonthinae</taxon>
        <taxon>Holotrichia</taxon>
    </lineage>
</organism>
<evidence type="ECO:0000313" key="2">
    <source>
        <dbReference type="Proteomes" id="UP001056778"/>
    </source>
</evidence>
<dbReference type="EMBL" id="CM043017">
    <property type="protein sequence ID" value="KAI4466335.1"/>
    <property type="molecule type" value="Genomic_DNA"/>
</dbReference>